<evidence type="ECO:0000259" key="4">
    <source>
        <dbReference type="PROSITE" id="PS50110"/>
    </source>
</evidence>
<dbReference type="Gene3D" id="3.40.50.2300">
    <property type="match status" value="2"/>
</dbReference>
<evidence type="ECO:0000313" key="5">
    <source>
        <dbReference type="EMBL" id="EIC01097.1"/>
    </source>
</evidence>
<dbReference type="eggNOG" id="COG0745">
    <property type="taxonomic scope" value="Bacteria"/>
</dbReference>
<dbReference type="SUPFAM" id="SSF52172">
    <property type="entry name" value="CheY-like"/>
    <property type="match status" value="2"/>
</dbReference>
<accession>H7EN33</accession>
<organism evidence="5 7">
    <name type="scientific">Treponema saccharophilum DSM 2985</name>
    <dbReference type="NCBI Taxonomy" id="907348"/>
    <lineage>
        <taxon>Bacteria</taxon>
        <taxon>Pseudomonadati</taxon>
        <taxon>Spirochaetota</taxon>
        <taxon>Spirochaetia</taxon>
        <taxon>Spirochaetales</taxon>
        <taxon>Treponemataceae</taxon>
        <taxon>Treponema</taxon>
    </lineage>
</organism>
<protein>
    <submittedName>
        <fullName evidence="5">Response regulator receiver protein</fullName>
    </submittedName>
</protein>
<dbReference type="PANTHER" id="PTHR44591:SF14">
    <property type="entry name" value="PROTEIN PILG"/>
    <property type="match status" value="1"/>
</dbReference>
<dbReference type="STRING" id="907348.TresaDRAFT_0922"/>
<dbReference type="PATRIC" id="fig|907348.3.peg.2"/>
<name>H7EN33_9SPIR</name>
<dbReference type="InterPro" id="IPR011006">
    <property type="entry name" value="CheY-like_superfamily"/>
</dbReference>
<dbReference type="RefSeq" id="WP_002701601.1">
    <property type="nucleotide sequence ID" value="NZ_AGRW01000008.1"/>
</dbReference>
<feature type="modified residue" description="4-aspartylphosphate" evidence="3">
    <location>
        <position position="359"/>
    </location>
</feature>
<dbReference type="PROSITE" id="PS50110">
    <property type="entry name" value="RESPONSE_REGULATORY"/>
    <property type="match status" value="2"/>
</dbReference>
<dbReference type="Proteomes" id="UP000003571">
    <property type="component" value="Unassembled WGS sequence"/>
</dbReference>
<dbReference type="OrthoDB" id="330124at2"/>
<proteinExistence type="predicted"/>
<dbReference type="CDD" id="cd00156">
    <property type="entry name" value="REC"/>
    <property type="match status" value="2"/>
</dbReference>
<keyword evidence="7" id="KW-1185">Reference proteome</keyword>
<dbReference type="Pfam" id="PF00072">
    <property type="entry name" value="Response_reg"/>
    <property type="match status" value="1"/>
</dbReference>
<evidence type="ECO:0000256" key="1">
    <source>
        <dbReference type="ARBA" id="ARBA00022553"/>
    </source>
</evidence>
<reference evidence="5 7" key="1">
    <citation type="submission" date="2011-09" db="EMBL/GenBank/DDBJ databases">
        <title>The draft genome of Treponema saccharophilum DSM 2985.</title>
        <authorList>
            <consortium name="US DOE Joint Genome Institute (JGI-PGF)"/>
            <person name="Lucas S."/>
            <person name="Copeland A."/>
            <person name="Lapidus A."/>
            <person name="Glavina del Rio T."/>
            <person name="Dalin E."/>
            <person name="Tice H."/>
            <person name="Bruce D."/>
            <person name="Goodwin L."/>
            <person name="Pitluck S."/>
            <person name="Peters L."/>
            <person name="Kyrpides N."/>
            <person name="Mavromatis K."/>
            <person name="Ivanova N."/>
            <person name="Markowitz V."/>
            <person name="Cheng J.-F."/>
            <person name="Hugenholtz P."/>
            <person name="Woyke T."/>
            <person name="Wu D."/>
            <person name="Gronow S."/>
            <person name="Wellnitz S."/>
            <person name="Brambilla E."/>
            <person name="Klenk H.-P."/>
            <person name="Eisen J.A."/>
        </authorList>
    </citation>
    <scope>NUCLEOTIDE SEQUENCE [LARGE SCALE GENOMIC DNA]</scope>
    <source>
        <strain evidence="5 7">DSM 2985</strain>
    </source>
</reference>
<evidence type="ECO:0000256" key="3">
    <source>
        <dbReference type="PROSITE-ProRule" id="PRU00169"/>
    </source>
</evidence>
<keyword evidence="1 3" id="KW-0597">Phosphoprotein</keyword>
<evidence type="ECO:0000256" key="2">
    <source>
        <dbReference type="ARBA" id="ARBA00023012"/>
    </source>
</evidence>
<keyword evidence="2" id="KW-0902">Two-component regulatory system</keyword>
<evidence type="ECO:0000313" key="6">
    <source>
        <dbReference type="EMBL" id="EIC03188.1"/>
    </source>
</evidence>
<comment type="caution">
    <text evidence="5">The sequence shown here is derived from an EMBL/GenBank/DDBJ whole genome shotgun (WGS) entry which is preliminary data.</text>
</comment>
<dbReference type="PANTHER" id="PTHR44591">
    <property type="entry name" value="STRESS RESPONSE REGULATOR PROTEIN 1"/>
    <property type="match status" value="1"/>
</dbReference>
<evidence type="ECO:0000313" key="7">
    <source>
        <dbReference type="Proteomes" id="UP000003571"/>
    </source>
</evidence>
<gene>
    <name evidence="5" type="ORF">TresaDRAFT_0922</name>
    <name evidence="6" type="ORF">TresaDRAFT_2814</name>
</gene>
<dbReference type="SMART" id="SM00448">
    <property type="entry name" value="REC"/>
    <property type="match status" value="2"/>
</dbReference>
<feature type="domain" description="Response regulatory" evidence="4">
    <location>
        <begin position="3"/>
        <end position="124"/>
    </location>
</feature>
<feature type="domain" description="Response regulatory" evidence="4">
    <location>
        <begin position="307"/>
        <end position="424"/>
    </location>
</feature>
<dbReference type="InterPro" id="IPR050595">
    <property type="entry name" value="Bact_response_regulator"/>
</dbReference>
<dbReference type="AlphaFoldDB" id="H7EN33"/>
<sequence>MAKVLIIDAAPMLRDFVKEKLSSERVEVETATNRDAYTKMINTLPDLIILNIDKHSSGNPINENIVDFFQKKSRDPNSKTTPIIITGPNLSTEAVAKLVQFGVIKYFKKPIKFDVFFDAIGKQLNGIFSIDTTPCVLDLHLNDNNNVIFIEVAMGLNREKISLLKYKISELINANDLSYPKVILMMTSLSLSFVDGMNLELLFNNILADNRISRKNVKVLSLDSIVSELIEGHPEYEGIEVTKDLSTILNSIVTPKNSSSGANVADVISDNILTATAETQDSESMGMRFATDTETAEELKSEGTTLRVAAVDDDQIVRALIHKAFLSIGAETDLFASGREFVEKVVEKKEKHYDIIILDIFMNDMNGFEVLIKLKENTIATPVIVYSQAIKRDMIVKSLSLGARSYVLKPQKPENIVKKAMEVLNAGKTE</sequence>
<dbReference type="EMBL" id="AGRW01000052">
    <property type="protein sequence ID" value="EIC01097.1"/>
    <property type="molecule type" value="Genomic_DNA"/>
</dbReference>
<dbReference type="EMBL" id="AGRW01000008">
    <property type="protein sequence ID" value="EIC03188.1"/>
    <property type="molecule type" value="Genomic_DNA"/>
</dbReference>
<comment type="caution">
    <text evidence="3">Lacks conserved residue(s) required for the propagation of feature annotation.</text>
</comment>
<dbReference type="InterPro" id="IPR001789">
    <property type="entry name" value="Sig_transdc_resp-reg_receiver"/>
</dbReference>
<dbReference type="GO" id="GO:0000160">
    <property type="term" value="P:phosphorelay signal transduction system"/>
    <property type="evidence" value="ECO:0007669"/>
    <property type="project" value="UniProtKB-KW"/>
</dbReference>